<dbReference type="GO" id="GO:0005886">
    <property type="term" value="C:plasma membrane"/>
    <property type="evidence" value="ECO:0007669"/>
    <property type="project" value="TreeGrafter"/>
</dbReference>
<dbReference type="InterPro" id="IPR002153">
    <property type="entry name" value="TRPC_channel"/>
</dbReference>
<dbReference type="PANTHER" id="PTHR10117">
    <property type="entry name" value="TRANSIENT RECEPTOR POTENTIAL CHANNEL"/>
    <property type="match status" value="1"/>
</dbReference>
<evidence type="ECO:0000256" key="2">
    <source>
        <dbReference type="ARBA" id="ARBA00023065"/>
    </source>
</evidence>
<keyword evidence="5" id="KW-1185">Reference proteome</keyword>
<dbReference type="PANTHER" id="PTHR10117:SF54">
    <property type="entry name" value="TRANSIENT RECEPTOR POTENTIAL-GAMMA PROTEIN"/>
    <property type="match status" value="1"/>
</dbReference>
<sequence>MRNLVKRYIAQMQRCKQRSEGVSEDDVNEIKQDISAFRYELLGILRNAGFNTGHADINQKTFSRNKKRSAMAERRLKKGLPESFNIPMPQSFTSVIESRPEEDKKTAEFPSLPPIKLAPISWAKKLKKMTKRVSFMHPEEHLNAGQPESKTVKCMSLDHGLSAVEKHQEKNQHWLRAGVSETRRFFPIISN</sequence>
<reference evidence="4 5" key="2">
    <citation type="submission" date="2018-10" db="EMBL/GenBank/DDBJ databases">
        <authorList>
            <consortium name="Pathogen Informatics"/>
        </authorList>
    </citation>
    <scope>NUCLEOTIDE SEQUENCE [LARGE SCALE GENOMIC DNA]</scope>
</reference>
<dbReference type="GO" id="GO:0070679">
    <property type="term" value="F:inositol 1,4,5 trisphosphate binding"/>
    <property type="evidence" value="ECO:0007669"/>
    <property type="project" value="TreeGrafter"/>
</dbReference>
<keyword evidence="3" id="KW-0407">Ion channel</keyword>
<reference evidence="6" key="1">
    <citation type="submission" date="2017-02" db="UniProtKB">
        <authorList>
            <consortium name="WormBaseParasite"/>
        </authorList>
    </citation>
    <scope>IDENTIFICATION</scope>
</reference>
<dbReference type="Proteomes" id="UP000274131">
    <property type="component" value="Unassembled WGS sequence"/>
</dbReference>
<evidence type="ECO:0000313" key="5">
    <source>
        <dbReference type="Proteomes" id="UP000274131"/>
    </source>
</evidence>
<dbReference type="STRING" id="51028.A0A0N4V7D4"/>
<dbReference type="AlphaFoldDB" id="A0A0N4V7D4"/>
<organism evidence="6">
    <name type="scientific">Enterobius vermicularis</name>
    <name type="common">Human pinworm</name>
    <dbReference type="NCBI Taxonomy" id="51028"/>
    <lineage>
        <taxon>Eukaryota</taxon>
        <taxon>Metazoa</taxon>
        <taxon>Ecdysozoa</taxon>
        <taxon>Nematoda</taxon>
        <taxon>Chromadorea</taxon>
        <taxon>Rhabditida</taxon>
        <taxon>Spirurina</taxon>
        <taxon>Oxyuridomorpha</taxon>
        <taxon>Oxyuroidea</taxon>
        <taxon>Oxyuridae</taxon>
        <taxon>Enterobius</taxon>
    </lineage>
</organism>
<accession>A0A0N4V7D4</accession>
<protein>
    <submittedName>
        <fullName evidence="4 6">Uncharacterized protein</fullName>
    </submittedName>
</protein>
<evidence type="ECO:0000256" key="3">
    <source>
        <dbReference type="ARBA" id="ARBA00023303"/>
    </source>
</evidence>
<evidence type="ECO:0000313" key="6">
    <source>
        <dbReference type="WBParaSite" id="EVEC_0000619901-mRNA-1"/>
    </source>
</evidence>
<dbReference type="GO" id="GO:0034703">
    <property type="term" value="C:cation channel complex"/>
    <property type="evidence" value="ECO:0007669"/>
    <property type="project" value="TreeGrafter"/>
</dbReference>
<keyword evidence="2" id="KW-0406">Ion transport</keyword>
<proteinExistence type="predicted"/>
<gene>
    <name evidence="4" type="ORF">EVEC_LOCUS5810</name>
</gene>
<evidence type="ECO:0000313" key="4">
    <source>
        <dbReference type="EMBL" id="VDD91059.1"/>
    </source>
</evidence>
<name>A0A0N4V7D4_ENTVE</name>
<dbReference type="GO" id="GO:0051480">
    <property type="term" value="P:regulation of cytosolic calcium ion concentration"/>
    <property type="evidence" value="ECO:0007669"/>
    <property type="project" value="TreeGrafter"/>
</dbReference>
<dbReference type="EMBL" id="UXUI01008277">
    <property type="protein sequence ID" value="VDD91059.1"/>
    <property type="molecule type" value="Genomic_DNA"/>
</dbReference>
<dbReference type="GO" id="GO:0015279">
    <property type="term" value="F:store-operated calcium channel activity"/>
    <property type="evidence" value="ECO:0007669"/>
    <property type="project" value="TreeGrafter"/>
</dbReference>
<evidence type="ECO:0000256" key="1">
    <source>
        <dbReference type="ARBA" id="ARBA00022448"/>
    </source>
</evidence>
<keyword evidence="1" id="KW-0813">Transport</keyword>
<dbReference type="WBParaSite" id="EVEC_0000619901-mRNA-1">
    <property type="protein sequence ID" value="EVEC_0000619901-mRNA-1"/>
    <property type="gene ID" value="EVEC_0000619901"/>
</dbReference>
<dbReference type="OrthoDB" id="2373987at2759"/>